<accession>A0A0R1J888</accession>
<dbReference type="PATRIC" id="fig|1423811.3.peg.1017"/>
<dbReference type="Gene3D" id="2.10.260.10">
    <property type="match status" value="1"/>
</dbReference>
<dbReference type="SUPFAM" id="SSF89447">
    <property type="entry name" value="AbrB/MazE/MraZ-like"/>
    <property type="match status" value="1"/>
</dbReference>
<comment type="caution">
    <text evidence="3">The sequence shown here is derived from an EMBL/GenBank/DDBJ whole genome shotgun (WGS) entry which is preliminary data.</text>
</comment>
<dbReference type="PROSITE" id="PS51740">
    <property type="entry name" value="SPOVT_ABRB"/>
    <property type="match status" value="1"/>
</dbReference>
<dbReference type="Pfam" id="PF04014">
    <property type="entry name" value="MazE_antitoxin"/>
    <property type="match status" value="1"/>
</dbReference>
<dbReference type="InterPro" id="IPR039052">
    <property type="entry name" value="Antitox_PemI-like"/>
</dbReference>
<dbReference type="OrthoDB" id="9795766at2"/>
<dbReference type="AlphaFoldDB" id="A0A0R1J888"/>
<dbReference type="PANTHER" id="PTHR40516">
    <property type="entry name" value="ANTITOXIN CHPS-RELATED"/>
    <property type="match status" value="1"/>
</dbReference>
<keyword evidence="4" id="KW-1185">Reference proteome</keyword>
<evidence type="ECO:0000256" key="1">
    <source>
        <dbReference type="PROSITE-ProRule" id="PRU01076"/>
    </source>
</evidence>
<keyword evidence="1" id="KW-0238">DNA-binding</keyword>
<sequence>MEMKKIPISYRTKISKWGNSNGVRIPQEILDNINIKQNDEVDLIVEKGELIIKKRDTPSTLKELFKDYNQEPFNEGEFNWGENKGNEYW</sequence>
<evidence type="ECO:0000313" key="4">
    <source>
        <dbReference type="Proteomes" id="UP000050929"/>
    </source>
</evidence>
<dbReference type="GO" id="GO:0097351">
    <property type="term" value="F:toxin sequestering activity"/>
    <property type="evidence" value="ECO:0007669"/>
    <property type="project" value="InterPro"/>
</dbReference>
<gene>
    <name evidence="3" type="ORF">FC72_GL001005</name>
</gene>
<dbReference type="STRING" id="1423811.FC72_GL001005"/>
<evidence type="ECO:0000259" key="2">
    <source>
        <dbReference type="PROSITE" id="PS51740"/>
    </source>
</evidence>
<dbReference type="InterPro" id="IPR037914">
    <property type="entry name" value="SpoVT-AbrB_sf"/>
</dbReference>
<dbReference type="InterPro" id="IPR007159">
    <property type="entry name" value="SpoVT-AbrB_dom"/>
</dbReference>
<dbReference type="SMART" id="SM00966">
    <property type="entry name" value="SpoVT_AbrB"/>
    <property type="match status" value="1"/>
</dbReference>
<proteinExistence type="predicted"/>
<dbReference type="GO" id="GO:0003677">
    <property type="term" value="F:DNA binding"/>
    <property type="evidence" value="ECO:0007669"/>
    <property type="project" value="UniProtKB-UniRule"/>
</dbReference>
<feature type="domain" description="SpoVT-AbrB" evidence="2">
    <location>
        <begin position="12"/>
        <end position="57"/>
    </location>
</feature>
<dbReference type="PANTHER" id="PTHR40516:SF1">
    <property type="entry name" value="ANTITOXIN CHPS-RELATED"/>
    <property type="match status" value="1"/>
</dbReference>
<protein>
    <recommendedName>
        <fullName evidence="2">SpoVT-AbrB domain-containing protein</fullName>
    </recommendedName>
</protein>
<dbReference type="EMBL" id="AZDG01000020">
    <property type="protein sequence ID" value="KRK63874.1"/>
    <property type="molecule type" value="Genomic_DNA"/>
</dbReference>
<name>A0A0R1J888_9LACO</name>
<organism evidence="3 4">
    <name type="scientific">Companilactobacillus tucceti DSM 20183</name>
    <dbReference type="NCBI Taxonomy" id="1423811"/>
    <lineage>
        <taxon>Bacteria</taxon>
        <taxon>Bacillati</taxon>
        <taxon>Bacillota</taxon>
        <taxon>Bacilli</taxon>
        <taxon>Lactobacillales</taxon>
        <taxon>Lactobacillaceae</taxon>
        <taxon>Companilactobacillus</taxon>
    </lineage>
</organism>
<dbReference type="RefSeq" id="WP_057766775.1">
    <property type="nucleotide sequence ID" value="NZ_AZDG01000020.1"/>
</dbReference>
<reference evidence="3 4" key="1">
    <citation type="journal article" date="2015" name="Genome Announc.">
        <title>Expanding the biotechnology potential of lactobacilli through comparative genomics of 213 strains and associated genera.</title>
        <authorList>
            <person name="Sun Z."/>
            <person name="Harris H.M."/>
            <person name="McCann A."/>
            <person name="Guo C."/>
            <person name="Argimon S."/>
            <person name="Zhang W."/>
            <person name="Yang X."/>
            <person name="Jeffery I.B."/>
            <person name="Cooney J.C."/>
            <person name="Kagawa T.F."/>
            <person name="Liu W."/>
            <person name="Song Y."/>
            <person name="Salvetti E."/>
            <person name="Wrobel A."/>
            <person name="Rasinkangas P."/>
            <person name="Parkhill J."/>
            <person name="Rea M.C."/>
            <person name="O'Sullivan O."/>
            <person name="Ritari J."/>
            <person name="Douillard F.P."/>
            <person name="Paul Ross R."/>
            <person name="Yang R."/>
            <person name="Briner A.E."/>
            <person name="Felis G.E."/>
            <person name="de Vos W.M."/>
            <person name="Barrangou R."/>
            <person name="Klaenhammer T.R."/>
            <person name="Caufield P.W."/>
            <person name="Cui Y."/>
            <person name="Zhang H."/>
            <person name="O'Toole P.W."/>
        </authorList>
    </citation>
    <scope>NUCLEOTIDE SEQUENCE [LARGE SCALE GENOMIC DNA]</scope>
    <source>
        <strain evidence="3 4">DSM 20183</strain>
    </source>
</reference>
<dbReference type="Proteomes" id="UP000050929">
    <property type="component" value="Unassembled WGS sequence"/>
</dbReference>
<evidence type="ECO:0000313" key="3">
    <source>
        <dbReference type="EMBL" id="KRK63874.1"/>
    </source>
</evidence>